<evidence type="ECO:0000313" key="2">
    <source>
        <dbReference type="EMBL" id="OPH34350.1"/>
    </source>
</evidence>
<gene>
    <name evidence="2" type="ORF">B5J93_11925</name>
</gene>
<organism evidence="2 3">
    <name type="scientific">Moraxella equi</name>
    <dbReference type="NCBI Taxonomy" id="60442"/>
    <lineage>
        <taxon>Bacteria</taxon>
        <taxon>Pseudomonadati</taxon>
        <taxon>Pseudomonadota</taxon>
        <taxon>Gammaproteobacteria</taxon>
        <taxon>Moraxellales</taxon>
        <taxon>Moraxellaceae</taxon>
        <taxon>Moraxella</taxon>
    </lineage>
</organism>
<feature type="non-terminal residue" evidence="2">
    <location>
        <position position="1"/>
    </location>
</feature>
<dbReference type="EMBL" id="MXAP01000141">
    <property type="protein sequence ID" value="OPH34350.1"/>
    <property type="molecule type" value="Genomic_DNA"/>
</dbReference>
<feature type="transmembrane region" description="Helical" evidence="1">
    <location>
        <begin position="5"/>
        <end position="25"/>
    </location>
</feature>
<evidence type="ECO:0000313" key="3">
    <source>
        <dbReference type="Proteomes" id="UP000190777"/>
    </source>
</evidence>
<keyword evidence="1" id="KW-0472">Membrane</keyword>
<dbReference type="RefSeq" id="WP_211278891.1">
    <property type="nucleotide sequence ID" value="NZ_MXAP01000141.1"/>
</dbReference>
<comment type="caution">
    <text evidence="2">The sequence shown here is derived from an EMBL/GenBank/DDBJ whole genome shotgun (WGS) entry which is preliminary data.</text>
</comment>
<reference evidence="2 3" key="1">
    <citation type="submission" date="2017-03" db="EMBL/GenBank/DDBJ databases">
        <title>Draft genome sequence of Moraxella equi CCUG 4950T type strain.</title>
        <authorList>
            <person name="Salva-Serra F."/>
            <person name="Engstrom-Jakobsson H."/>
            <person name="Thorell K."/>
            <person name="Jaen-Luchoro D."/>
            <person name="Gonzales-Siles L."/>
            <person name="Karlsson R."/>
            <person name="Yazdan S."/>
            <person name="Boulund F."/>
            <person name="Johnning A."/>
            <person name="Engstrand L."/>
            <person name="Kristiansson E."/>
            <person name="Moore E."/>
        </authorList>
    </citation>
    <scope>NUCLEOTIDE SEQUENCE [LARGE SCALE GENOMIC DNA]</scope>
    <source>
        <strain evidence="2 3">CCUG 4950</strain>
    </source>
</reference>
<protein>
    <submittedName>
        <fullName evidence="2">Uncharacterized protein</fullName>
    </submittedName>
</protein>
<sequence length="135" mass="15634">GSVGIFILFIILLLYATVVIIGFTVFKIEQLIHWIFIIALMFSLSIFNASVKSSIIMAIIGHLYHKKYQKPISAKIIFWTGIPIYYLSIFFTRHGFIIQENIANFDYMIKASMIMVFLAVIFSTINVFYIKKLNH</sequence>
<name>A0ABX3NF86_9GAMM</name>
<evidence type="ECO:0000256" key="1">
    <source>
        <dbReference type="SAM" id="Phobius"/>
    </source>
</evidence>
<keyword evidence="1" id="KW-1133">Transmembrane helix</keyword>
<dbReference type="Proteomes" id="UP000190777">
    <property type="component" value="Unassembled WGS sequence"/>
</dbReference>
<feature type="transmembrane region" description="Helical" evidence="1">
    <location>
        <begin position="111"/>
        <end position="130"/>
    </location>
</feature>
<keyword evidence="1" id="KW-0812">Transmembrane</keyword>
<keyword evidence="3" id="KW-1185">Reference proteome</keyword>
<accession>A0ABX3NF86</accession>
<proteinExistence type="predicted"/>
<feature type="transmembrane region" description="Helical" evidence="1">
    <location>
        <begin position="72"/>
        <end position="91"/>
    </location>
</feature>
<feature type="transmembrane region" description="Helical" evidence="1">
    <location>
        <begin position="31"/>
        <end position="51"/>
    </location>
</feature>